<organism evidence="2 3">
    <name type="scientific">Cardiobacterium hominis</name>
    <dbReference type="NCBI Taxonomy" id="2718"/>
    <lineage>
        <taxon>Bacteria</taxon>
        <taxon>Pseudomonadati</taxon>
        <taxon>Pseudomonadota</taxon>
        <taxon>Gammaproteobacteria</taxon>
        <taxon>Cardiobacteriales</taxon>
        <taxon>Cardiobacteriaceae</taxon>
        <taxon>Cardiobacterium</taxon>
    </lineage>
</organism>
<evidence type="ECO:0000313" key="3">
    <source>
        <dbReference type="Proteomes" id="UP000190837"/>
    </source>
</evidence>
<dbReference type="InterPro" id="IPR011042">
    <property type="entry name" value="6-blade_b-propeller_TolB-like"/>
</dbReference>
<dbReference type="EMBL" id="FKLO01000016">
    <property type="protein sequence ID" value="SAM57704.1"/>
    <property type="molecule type" value="Genomic_DNA"/>
</dbReference>
<name>A0A1C3H2C3_9GAMM</name>
<dbReference type="RefSeq" id="WP_079539175.1">
    <property type="nucleotide sequence ID" value="NZ_FKLO01000016.1"/>
</dbReference>
<evidence type="ECO:0000256" key="1">
    <source>
        <dbReference type="SAM" id="SignalP"/>
    </source>
</evidence>
<dbReference type="Proteomes" id="UP000190837">
    <property type="component" value="Unassembled WGS sequence"/>
</dbReference>
<sequence length="328" mass="34405">MKRQTLIATALAALIAPAFAADIALPEHAHPEGVVFDAAGNLYVTSMGRGAVDRVRPGADVAEPFIAPGSGGLMGAQGGRIDEKCGLLYVCSSHNGANPHAKKGASALKAFALADGSLQGSWDLPGGANAYCNDMVVLPSGAVLVSDSLNPEILILRPGSDKLDVWLKSDKFAGKSYALNNLALEADARTLYIGKLDSGELLRLRLTADEQPAGEPEIIRLPRRIDDPDGIALLAPGKMLICEASVVANRGKISLLEIDGDRARLTPVIENADLAVPTGVAVHDGKIYVAESQVAALFIPERAKDGLKPFRVRRFELPANLAALAAKP</sequence>
<proteinExistence type="predicted"/>
<dbReference type="SUPFAM" id="SSF63829">
    <property type="entry name" value="Calcium-dependent phosphotriesterase"/>
    <property type="match status" value="1"/>
</dbReference>
<keyword evidence="1" id="KW-0732">Signal</keyword>
<evidence type="ECO:0000313" key="2">
    <source>
        <dbReference type="EMBL" id="SAM57704.1"/>
    </source>
</evidence>
<gene>
    <name evidence="2" type="ORF">CHUV0807_0337</name>
</gene>
<dbReference type="Gene3D" id="2.120.10.30">
    <property type="entry name" value="TolB, C-terminal domain"/>
    <property type="match status" value="1"/>
</dbReference>
<reference evidence="3" key="1">
    <citation type="submission" date="2016-04" db="EMBL/GenBank/DDBJ databases">
        <authorList>
            <person name="Tagini F."/>
        </authorList>
    </citation>
    <scope>NUCLEOTIDE SEQUENCE [LARGE SCALE GENOMIC DNA]</scope>
    <source>
        <strain evidence="3">CHUV0807</strain>
    </source>
</reference>
<feature type="signal peptide" evidence="1">
    <location>
        <begin position="1"/>
        <end position="20"/>
    </location>
</feature>
<feature type="chain" id="PRO_5008674757" evidence="1">
    <location>
        <begin position="21"/>
        <end position="328"/>
    </location>
</feature>
<protein>
    <submittedName>
        <fullName evidence="2">Uncharacterized protein</fullName>
    </submittedName>
</protein>
<dbReference type="AlphaFoldDB" id="A0A1C3H2C3"/>
<accession>A0A1C3H2C3</accession>